<accession>A0A3E0HR15</accession>
<dbReference type="Gene3D" id="1.10.260.40">
    <property type="entry name" value="lambda repressor-like DNA-binding domains"/>
    <property type="match status" value="1"/>
</dbReference>
<dbReference type="EMBL" id="QUNO01000005">
    <property type="protein sequence ID" value="REH48676.1"/>
    <property type="molecule type" value="Genomic_DNA"/>
</dbReference>
<sequence length="285" mass="32023">MDRSAEIADFLRTRRARISPDAAGVPSDGRARRVPGLRRDEVARLAGISIEYYTRLEQGRVGNPSPEIVEAIGGALRLDPSERQHLTNLMTKPGPTRRAPTSGPQRVRPGLYLLLQTLDHVPAFVLGRRTDILASNALGRAVLTDFDALPPAERNLARYLLLDPESRSRSDEWERYASETVAMLRLEASHHPKDKQLADLIGELMVRSPEFSGWWHDHKVLQRTHGAKSYRHPLVGELHFQYEALLLPGDADQMLCVYNVEPGSPTAERIQLLRSWTAAPVQERL</sequence>
<evidence type="ECO:0000313" key="3">
    <source>
        <dbReference type="Proteomes" id="UP000256269"/>
    </source>
</evidence>
<dbReference type="OrthoDB" id="4790304at2"/>
<keyword evidence="3" id="KW-1185">Reference proteome</keyword>
<dbReference type="GO" id="GO:0003677">
    <property type="term" value="F:DNA binding"/>
    <property type="evidence" value="ECO:0007669"/>
    <property type="project" value="InterPro"/>
</dbReference>
<dbReference type="AlphaFoldDB" id="A0A3E0HR15"/>
<evidence type="ECO:0000259" key="1">
    <source>
        <dbReference type="PROSITE" id="PS50943"/>
    </source>
</evidence>
<dbReference type="Pfam" id="PF13560">
    <property type="entry name" value="HTH_31"/>
    <property type="match status" value="1"/>
</dbReference>
<name>A0A3E0HR15_9PSEU</name>
<dbReference type="Pfam" id="PF17765">
    <property type="entry name" value="MLTR_LBD"/>
    <property type="match status" value="1"/>
</dbReference>
<gene>
    <name evidence="2" type="ORF">BCF44_105535</name>
</gene>
<dbReference type="Proteomes" id="UP000256269">
    <property type="component" value="Unassembled WGS sequence"/>
</dbReference>
<dbReference type="Gene3D" id="3.30.450.180">
    <property type="match status" value="1"/>
</dbReference>
<reference evidence="2 3" key="1">
    <citation type="submission" date="2018-08" db="EMBL/GenBank/DDBJ databases">
        <title>Genomic Encyclopedia of Archaeal and Bacterial Type Strains, Phase II (KMG-II): from individual species to whole genera.</title>
        <authorList>
            <person name="Goeker M."/>
        </authorList>
    </citation>
    <scope>NUCLEOTIDE SEQUENCE [LARGE SCALE GENOMIC DNA]</scope>
    <source>
        <strain evidence="2 3">DSM 45791</strain>
    </source>
</reference>
<dbReference type="CDD" id="cd00093">
    <property type="entry name" value="HTH_XRE"/>
    <property type="match status" value="1"/>
</dbReference>
<proteinExistence type="predicted"/>
<evidence type="ECO:0000313" key="2">
    <source>
        <dbReference type="EMBL" id="REH48676.1"/>
    </source>
</evidence>
<dbReference type="InterPro" id="IPR001387">
    <property type="entry name" value="Cro/C1-type_HTH"/>
</dbReference>
<comment type="caution">
    <text evidence="2">The sequence shown here is derived from an EMBL/GenBank/DDBJ whole genome shotgun (WGS) entry which is preliminary data.</text>
</comment>
<dbReference type="InterPro" id="IPR010982">
    <property type="entry name" value="Lambda_DNA-bd_dom_sf"/>
</dbReference>
<dbReference type="SMART" id="SM00530">
    <property type="entry name" value="HTH_XRE"/>
    <property type="match status" value="1"/>
</dbReference>
<dbReference type="PANTHER" id="PTHR35010:SF2">
    <property type="entry name" value="BLL4672 PROTEIN"/>
    <property type="match status" value="1"/>
</dbReference>
<organism evidence="2 3">
    <name type="scientific">Kutzneria buriramensis</name>
    <dbReference type="NCBI Taxonomy" id="1045776"/>
    <lineage>
        <taxon>Bacteria</taxon>
        <taxon>Bacillati</taxon>
        <taxon>Actinomycetota</taxon>
        <taxon>Actinomycetes</taxon>
        <taxon>Pseudonocardiales</taxon>
        <taxon>Pseudonocardiaceae</taxon>
        <taxon>Kutzneria</taxon>
    </lineage>
</organism>
<dbReference type="SUPFAM" id="SSF47413">
    <property type="entry name" value="lambda repressor-like DNA-binding domains"/>
    <property type="match status" value="1"/>
</dbReference>
<dbReference type="InterPro" id="IPR041413">
    <property type="entry name" value="MLTR_LBD"/>
</dbReference>
<dbReference type="RefSeq" id="WP_116175406.1">
    <property type="nucleotide sequence ID" value="NZ_CP144375.1"/>
</dbReference>
<protein>
    <submittedName>
        <fullName evidence="2">Helix-turn-helix protein</fullName>
    </submittedName>
</protein>
<dbReference type="PANTHER" id="PTHR35010">
    <property type="entry name" value="BLL4672 PROTEIN-RELATED"/>
    <property type="match status" value="1"/>
</dbReference>
<feature type="domain" description="HTH cro/C1-type" evidence="1">
    <location>
        <begin position="30"/>
        <end position="83"/>
    </location>
</feature>
<dbReference type="PROSITE" id="PS50943">
    <property type="entry name" value="HTH_CROC1"/>
    <property type="match status" value="1"/>
</dbReference>